<dbReference type="AlphaFoldDB" id="A0A0E9PR74"/>
<organism evidence="1">
    <name type="scientific">Anguilla anguilla</name>
    <name type="common">European freshwater eel</name>
    <name type="synonym">Muraena anguilla</name>
    <dbReference type="NCBI Taxonomy" id="7936"/>
    <lineage>
        <taxon>Eukaryota</taxon>
        <taxon>Metazoa</taxon>
        <taxon>Chordata</taxon>
        <taxon>Craniata</taxon>
        <taxon>Vertebrata</taxon>
        <taxon>Euteleostomi</taxon>
        <taxon>Actinopterygii</taxon>
        <taxon>Neopterygii</taxon>
        <taxon>Teleostei</taxon>
        <taxon>Anguilliformes</taxon>
        <taxon>Anguillidae</taxon>
        <taxon>Anguilla</taxon>
    </lineage>
</organism>
<dbReference type="EMBL" id="GBXM01101810">
    <property type="protein sequence ID" value="JAH06767.1"/>
    <property type="molecule type" value="Transcribed_RNA"/>
</dbReference>
<accession>A0A0E9PR74</accession>
<proteinExistence type="predicted"/>
<reference evidence="1" key="2">
    <citation type="journal article" date="2015" name="Fish Shellfish Immunol.">
        <title>Early steps in the European eel (Anguilla anguilla)-Vibrio vulnificus interaction in the gills: Role of the RtxA13 toxin.</title>
        <authorList>
            <person name="Callol A."/>
            <person name="Pajuelo D."/>
            <person name="Ebbesson L."/>
            <person name="Teles M."/>
            <person name="MacKenzie S."/>
            <person name="Amaro C."/>
        </authorList>
    </citation>
    <scope>NUCLEOTIDE SEQUENCE</scope>
</reference>
<protein>
    <submittedName>
        <fullName evidence="1">Uncharacterized protein</fullName>
    </submittedName>
</protein>
<evidence type="ECO:0000313" key="1">
    <source>
        <dbReference type="EMBL" id="JAH06767.1"/>
    </source>
</evidence>
<name>A0A0E9PR74_ANGAN</name>
<sequence>MFDGYDRCGVCPRATILQMFIMKNDLWKM</sequence>
<reference evidence="1" key="1">
    <citation type="submission" date="2014-11" db="EMBL/GenBank/DDBJ databases">
        <authorList>
            <person name="Amaro Gonzalez C."/>
        </authorList>
    </citation>
    <scope>NUCLEOTIDE SEQUENCE</scope>
</reference>